<gene>
    <name evidence="8" type="ORF">ACFQ02_06095</name>
</gene>
<evidence type="ECO:0000256" key="4">
    <source>
        <dbReference type="ARBA" id="ARBA00022989"/>
    </source>
</evidence>
<evidence type="ECO:0000256" key="2">
    <source>
        <dbReference type="ARBA" id="ARBA00008034"/>
    </source>
</evidence>
<dbReference type="Pfam" id="PF00950">
    <property type="entry name" value="ABC-3"/>
    <property type="match status" value="1"/>
</dbReference>
<dbReference type="InterPro" id="IPR001626">
    <property type="entry name" value="ABC_TroCD"/>
</dbReference>
<evidence type="ECO:0000256" key="6">
    <source>
        <dbReference type="RuleBase" id="RU003943"/>
    </source>
</evidence>
<evidence type="ECO:0000256" key="1">
    <source>
        <dbReference type="ARBA" id="ARBA00004141"/>
    </source>
</evidence>
<evidence type="ECO:0000256" key="7">
    <source>
        <dbReference type="SAM" id="Phobius"/>
    </source>
</evidence>
<comment type="caution">
    <text evidence="8">The sequence shown here is derived from an EMBL/GenBank/DDBJ whole genome shotgun (WGS) entry which is preliminary data.</text>
</comment>
<dbReference type="EMBL" id="JBHTJN010000011">
    <property type="protein sequence ID" value="MFD0966415.1"/>
    <property type="molecule type" value="Genomic_DNA"/>
</dbReference>
<evidence type="ECO:0000313" key="9">
    <source>
        <dbReference type="Proteomes" id="UP001596996"/>
    </source>
</evidence>
<feature type="transmembrane region" description="Helical" evidence="7">
    <location>
        <begin position="52"/>
        <end position="85"/>
    </location>
</feature>
<dbReference type="CDD" id="cd06550">
    <property type="entry name" value="TM_ABC_iron-siderophores_like"/>
    <property type="match status" value="1"/>
</dbReference>
<feature type="transmembrane region" description="Helical" evidence="7">
    <location>
        <begin position="126"/>
        <end position="152"/>
    </location>
</feature>
<keyword evidence="5 7" id="KW-0472">Membrane</keyword>
<keyword evidence="9" id="KW-1185">Reference proteome</keyword>
<proteinExistence type="inferred from homology"/>
<dbReference type="PANTHER" id="PTHR30477">
    <property type="entry name" value="ABC-TRANSPORTER METAL-BINDING PROTEIN"/>
    <property type="match status" value="1"/>
</dbReference>
<name>A0ABW3I8Z5_9PAST</name>
<dbReference type="SUPFAM" id="SSF81345">
    <property type="entry name" value="ABC transporter involved in vitamin B12 uptake, BtuC"/>
    <property type="match status" value="1"/>
</dbReference>
<feature type="transmembrane region" description="Helical" evidence="7">
    <location>
        <begin position="97"/>
        <end position="114"/>
    </location>
</feature>
<dbReference type="PANTHER" id="PTHR30477:SF24">
    <property type="entry name" value="IRON TRANSPORT SYSTEM MEMBRANE PROTEIN HI_0359-RELATED"/>
    <property type="match status" value="1"/>
</dbReference>
<comment type="similarity">
    <text evidence="2 6">Belongs to the ABC-3 integral membrane protein family.</text>
</comment>
<keyword evidence="6" id="KW-0813">Transport</keyword>
<reference evidence="9" key="1">
    <citation type="journal article" date="2019" name="Int. J. Syst. Evol. Microbiol.">
        <title>The Global Catalogue of Microorganisms (GCM) 10K type strain sequencing project: providing services to taxonomists for standard genome sequencing and annotation.</title>
        <authorList>
            <consortium name="The Broad Institute Genomics Platform"/>
            <consortium name="The Broad Institute Genome Sequencing Center for Infectious Disease"/>
            <person name="Wu L."/>
            <person name="Ma J."/>
        </authorList>
    </citation>
    <scope>NUCLEOTIDE SEQUENCE [LARGE SCALE GENOMIC DNA]</scope>
    <source>
        <strain evidence="9">CCUG 61707</strain>
    </source>
</reference>
<dbReference type="Gene3D" id="1.10.3470.10">
    <property type="entry name" value="ABC transporter involved in vitamin B12 uptake, BtuC"/>
    <property type="match status" value="1"/>
</dbReference>
<keyword evidence="3 6" id="KW-0812">Transmembrane</keyword>
<keyword evidence="4 7" id="KW-1133">Transmembrane helix</keyword>
<organism evidence="8 9">
    <name type="scientific">Seminibacterium arietis</name>
    <dbReference type="NCBI Taxonomy" id="1173502"/>
    <lineage>
        <taxon>Bacteria</taxon>
        <taxon>Pseudomonadati</taxon>
        <taxon>Pseudomonadota</taxon>
        <taxon>Gammaproteobacteria</taxon>
        <taxon>Pasteurellales</taxon>
        <taxon>Pasteurellaceae</taxon>
        <taxon>Seminibacterium</taxon>
    </lineage>
</organism>
<dbReference type="Proteomes" id="UP001596996">
    <property type="component" value="Unassembled WGS sequence"/>
</dbReference>
<feature type="transmembrane region" description="Helical" evidence="7">
    <location>
        <begin position="183"/>
        <end position="209"/>
    </location>
</feature>
<evidence type="ECO:0000256" key="5">
    <source>
        <dbReference type="ARBA" id="ARBA00023136"/>
    </source>
</evidence>
<dbReference type="RefSeq" id="WP_380820626.1">
    <property type="nucleotide sequence ID" value="NZ_JBHTJN010000011.1"/>
</dbReference>
<comment type="subcellular location">
    <subcellularLocation>
        <location evidence="6">Cell membrane</location>
        <topology evidence="6">Multi-pass membrane protein</topology>
    </subcellularLocation>
    <subcellularLocation>
        <location evidence="1">Membrane</location>
        <topology evidence="1">Multi-pass membrane protein</topology>
    </subcellularLocation>
</comment>
<accession>A0ABW3I8Z5</accession>
<sequence>MNNIINWFAEPLAYTFMQNALWTALIVGVICAVLSCYLILKSWALMGDAISHAILPGVVIAYTTGIPLIAGAFGAGVICSLTIGYLKEHSRIKEDTVMGIVFSGMFALGLVMFVKAKPAQHLTHILFGNLLGVSTAEVIQTLIISTIIFLIVVLKRRDFLLYCFDPTHTKVSGLSPRVLHYSLLALLSLTIVTAMQVVGVILVVAMLISPGITAFVLTKRFDMMLVIAIVVSVTTSVFGTIVSYHINGSTGACIVILQAIMFSLSLSYTKFKNQLKN</sequence>
<feature type="transmembrane region" description="Helical" evidence="7">
    <location>
        <begin position="221"/>
        <end position="242"/>
    </location>
</feature>
<feature type="transmembrane region" description="Helical" evidence="7">
    <location>
        <begin position="20"/>
        <end position="40"/>
    </location>
</feature>
<dbReference type="InterPro" id="IPR037294">
    <property type="entry name" value="ABC_BtuC-like"/>
</dbReference>
<evidence type="ECO:0000256" key="3">
    <source>
        <dbReference type="ARBA" id="ARBA00022692"/>
    </source>
</evidence>
<feature type="transmembrane region" description="Helical" evidence="7">
    <location>
        <begin position="248"/>
        <end position="268"/>
    </location>
</feature>
<protein>
    <submittedName>
        <fullName evidence="8">Metal ABC transporter permease</fullName>
    </submittedName>
</protein>
<evidence type="ECO:0000313" key="8">
    <source>
        <dbReference type="EMBL" id="MFD0966415.1"/>
    </source>
</evidence>